<gene>
    <name evidence="1" type="ORF">DUNSADRAFT_2271</name>
</gene>
<comment type="caution">
    <text evidence="1">The sequence shown here is derived from an EMBL/GenBank/DDBJ whole genome shotgun (WGS) entry which is preliminary data.</text>
</comment>
<evidence type="ECO:0000313" key="1">
    <source>
        <dbReference type="EMBL" id="KAF5826713.1"/>
    </source>
</evidence>
<evidence type="ECO:0000313" key="2">
    <source>
        <dbReference type="Proteomes" id="UP000815325"/>
    </source>
</evidence>
<dbReference type="EMBL" id="MU070753">
    <property type="protein sequence ID" value="KAF5826713.1"/>
    <property type="molecule type" value="Genomic_DNA"/>
</dbReference>
<organism evidence="1 2">
    <name type="scientific">Dunaliella salina</name>
    <name type="common">Green alga</name>
    <name type="synonym">Protococcus salinus</name>
    <dbReference type="NCBI Taxonomy" id="3046"/>
    <lineage>
        <taxon>Eukaryota</taxon>
        <taxon>Viridiplantae</taxon>
        <taxon>Chlorophyta</taxon>
        <taxon>core chlorophytes</taxon>
        <taxon>Chlorophyceae</taxon>
        <taxon>CS clade</taxon>
        <taxon>Chlamydomonadales</taxon>
        <taxon>Dunaliellaceae</taxon>
        <taxon>Dunaliella</taxon>
    </lineage>
</organism>
<name>A0ABQ7FWH1_DUNSA</name>
<dbReference type="Proteomes" id="UP000815325">
    <property type="component" value="Unassembled WGS sequence"/>
</dbReference>
<protein>
    <recommendedName>
        <fullName evidence="3">Encoded protein</fullName>
    </recommendedName>
</protein>
<keyword evidence="2" id="KW-1185">Reference proteome</keyword>
<sequence>MQKTPDLGPQLFPSGIIDTCALLKHEHTKKHSYRRSKVCGLGTCPSSRVTRFIRPVTPSRDSKYMRIHTQLPPKNILGSCTSLTSSNMYVLP</sequence>
<evidence type="ECO:0008006" key="3">
    <source>
        <dbReference type="Google" id="ProtNLM"/>
    </source>
</evidence>
<reference evidence="1" key="1">
    <citation type="submission" date="2017-08" db="EMBL/GenBank/DDBJ databases">
        <authorList>
            <person name="Polle J.E."/>
            <person name="Barry K."/>
            <person name="Cushman J."/>
            <person name="Schmutz J."/>
            <person name="Tran D."/>
            <person name="Hathwaick L.T."/>
            <person name="Yim W.C."/>
            <person name="Jenkins J."/>
            <person name="Mckie-Krisberg Z.M."/>
            <person name="Prochnik S."/>
            <person name="Lindquist E."/>
            <person name="Dockter R.B."/>
            <person name="Adam C."/>
            <person name="Molina H."/>
            <person name="Bunkerborg J."/>
            <person name="Jin E."/>
            <person name="Buchheim M."/>
            <person name="Magnuson J."/>
        </authorList>
    </citation>
    <scope>NUCLEOTIDE SEQUENCE</scope>
    <source>
        <strain evidence="1">CCAP 19/18</strain>
    </source>
</reference>
<accession>A0ABQ7FWH1</accession>
<proteinExistence type="predicted"/>